<organism evidence="1 2">
    <name type="scientific">Deinandra increscens subsp. villosa</name>
    <dbReference type="NCBI Taxonomy" id="3103831"/>
    <lineage>
        <taxon>Eukaryota</taxon>
        <taxon>Viridiplantae</taxon>
        <taxon>Streptophyta</taxon>
        <taxon>Embryophyta</taxon>
        <taxon>Tracheophyta</taxon>
        <taxon>Spermatophyta</taxon>
        <taxon>Magnoliopsida</taxon>
        <taxon>eudicotyledons</taxon>
        <taxon>Gunneridae</taxon>
        <taxon>Pentapetalae</taxon>
        <taxon>asterids</taxon>
        <taxon>campanulids</taxon>
        <taxon>Asterales</taxon>
        <taxon>Asteraceae</taxon>
        <taxon>Asteroideae</taxon>
        <taxon>Heliantheae alliance</taxon>
        <taxon>Madieae</taxon>
        <taxon>Madiinae</taxon>
        <taxon>Deinandra</taxon>
    </lineage>
</organism>
<sequence length="117" mass="12699">MIYGTKPPLAKPMATFCCPIETEPKTMSQVELNQAREVAVGVLKENIPSEASRILNEGMKPVMGIEEMAKVIERKDTVEKLRGTSTTGEAVCQCSTRGVLSTPDQCSLVKEPLSAPF</sequence>
<accession>A0AAP0CE03</accession>
<dbReference type="AlphaFoldDB" id="A0AAP0CE03"/>
<dbReference type="Proteomes" id="UP001408789">
    <property type="component" value="Unassembled WGS sequence"/>
</dbReference>
<proteinExistence type="predicted"/>
<name>A0AAP0CE03_9ASTR</name>
<dbReference type="PANTHER" id="PTHR34808:SF5">
    <property type="entry name" value="SMP DOMAIN-CONTAINING PROTEIN"/>
    <property type="match status" value="1"/>
</dbReference>
<evidence type="ECO:0000313" key="1">
    <source>
        <dbReference type="EMBL" id="KAK9054715.1"/>
    </source>
</evidence>
<comment type="caution">
    <text evidence="1">The sequence shown here is derived from an EMBL/GenBank/DDBJ whole genome shotgun (WGS) entry which is preliminary data.</text>
</comment>
<reference evidence="1 2" key="1">
    <citation type="submission" date="2024-04" db="EMBL/GenBank/DDBJ databases">
        <title>The reference genome of an endangered Asteraceae, Deinandra increscens subsp. villosa, native to the Central Coast of California.</title>
        <authorList>
            <person name="Guilliams M."/>
            <person name="Hasenstab-Lehman K."/>
            <person name="Meyer R."/>
            <person name="Mcevoy S."/>
        </authorList>
    </citation>
    <scope>NUCLEOTIDE SEQUENCE [LARGE SCALE GENOMIC DNA]</scope>
    <source>
        <tissue evidence="1">Leaf</tissue>
    </source>
</reference>
<gene>
    <name evidence="1" type="ORF">SSX86_025794</name>
</gene>
<keyword evidence="2" id="KW-1185">Reference proteome</keyword>
<dbReference type="PANTHER" id="PTHR34808">
    <property type="entry name" value="EXPRESSED PROTEIN"/>
    <property type="match status" value="1"/>
</dbReference>
<dbReference type="EMBL" id="JBCNJP010000025">
    <property type="protein sequence ID" value="KAK9054715.1"/>
    <property type="molecule type" value="Genomic_DNA"/>
</dbReference>
<evidence type="ECO:0000313" key="2">
    <source>
        <dbReference type="Proteomes" id="UP001408789"/>
    </source>
</evidence>
<protein>
    <submittedName>
        <fullName evidence="1">Uncharacterized protein</fullName>
    </submittedName>
</protein>